<evidence type="ECO:0000313" key="1">
    <source>
        <dbReference type="EMBL" id="RFA26870.1"/>
    </source>
</evidence>
<organism evidence="1 2">
    <name type="scientific">Subtercola boreus</name>
    <dbReference type="NCBI Taxonomy" id="120213"/>
    <lineage>
        <taxon>Bacteria</taxon>
        <taxon>Bacillati</taxon>
        <taxon>Actinomycetota</taxon>
        <taxon>Actinomycetes</taxon>
        <taxon>Micrococcales</taxon>
        <taxon>Microbacteriaceae</taxon>
        <taxon>Subtercola</taxon>
    </lineage>
</organism>
<dbReference type="Proteomes" id="UP000257080">
    <property type="component" value="Unassembled WGS sequence"/>
</dbReference>
<gene>
    <name evidence="1" type="ORF">B7R25_08985</name>
</gene>
<dbReference type="SUPFAM" id="SSF46689">
    <property type="entry name" value="Homeodomain-like"/>
    <property type="match status" value="1"/>
</dbReference>
<protein>
    <recommendedName>
        <fullName evidence="3">HTH tetR-type domain-containing protein</fullName>
    </recommendedName>
</protein>
<sequence length="88" mass="9404">MTSIAERAGASLQTLYLAWGSQSALFRAAADAAATASGIPLTPDSWREAIRRQLTETAGTHPTAPTYLAAVAHLFVQVAARTSTYWHM</sequence>
<reference evidence="1 2" key="1">
    <citation type="submission" date="2017-04" db="EMBL/GenBank/DDBJ databases">
        <title>Comparative genome analysis of Subtercola boreus.</title>
        <authorList>
            <person name="Cho Y.-J."/>
            <person name="Cho A."/>
            <person name="Kim O.-S."/>
            <person name="Lee J.-I."/>
        </authorList>
    </citation>
    <scope>NUCLEOTIDE SEQUENCE [LARGE SCALE GENOMIC DNA]</scope>
    <source>
        <strain evidence="1 2">P28004</strain>
    </source>
</reference>
<evidence type="ECO:0000313" key="2">
    <source>
        <dbReference type="Proteomes" id="UP000257080"/>
    </source>
</evidence>
<dbReference type="AlphaFoldDB" id="A0A3E0WBT7"/>
<dbReference type="EMBL" id="NBXE01000022">
    <property type="protein sequence ID" value="RFA26870.1"/>
    <property type="molecule type" value="Genomic_DNA"/>
</dbReference>
<dbReference type="OrthoDB" id="4823039at2"/>
<evidence type="ECO:0008006" key="3">
    <source>
        <dbReference type="Google" id="ProtNLM"/>
    </source>
</evidence>
<dbReference type="InterPro" id="IPR009057">
    <property type="entry name" value="Homeodomain-like_sf"/>
</dbReference>
<comment type="caution">
    <text evidence="1">The sequence shown here is derived from an EMBL/GenBank/DDBJ whole genome shotgun (WGS) entry which is preliminary data.</text>
</comment>
<proteinExistence type="predicted"/>
<dbReference type="Gene3D" id="1.10.357.10">
    <property type="entry name" value="Tetracycline Repressor, domain 2"/>
    <property type="match status" value="1"/>
</dbReference>
<accession>A0A3E0WBT7</accession>
<name>A0A3E0WBT7_9MICO</name>